<proteinExistence type="predicted"/>
<reference evidence="1 2" key="1">
    <citation type="submission" date="2019-05" db="EMBL/GenBank/DDBJ databases">
        <title>Another draft genome of Portunus trituberculatus and its Hox gene families provides insights of decapod evolution.</title>
        <authorList>
            <person name="Jeong J.-H."/>
            <person name="Song I."/>
            <person name="Kim S."/>
            <person name="Choi T."/>
            <person name="Kim D."/>
            <person name="Ryu S."/>
            <person name="Kim W."/>
        </authorList>
    </citation>
    <scope>NUCLEOTIDE SEQUENCE [LARGE SCALE GENOMIC DNA]</scope>
    <source>
        <tissue evidence="1">Muscle</tissue>
    </source>
</reference>
<protein>
    <submittedName>
        <fullName evidence="1">Uncharacterized protein</fullName>
    </submittedName>
</protein>
<organism evidence="1 2">
    <name type="scientific">Portunus trituberculatus</name>
    <name type="common">Swimming crab</name>
    <name type="synonym">Neptunus trituberculatus</name>
    <dbReference type="NCBI Taxonomy" id="210409"/>
    <lineage>
        <taxon>Eukaryota</taxon>
        <taxon>Metazoa</taxon>
        <taxon>Ecdysozoa</taxon>
        <taxon>Arthropoda</taxon>
        <taxon>Crustacea</taxon>
        <taxon>Multicrustacea</taxon>
        <taxon>Malacostraca</taxon>
        <taxon>Eumalacostraca</taxon>
        <taxon>Eucarida</taxon>
        <taxon>Decapoda</taxon>
        <taxon>Pleocyemata</taxon>
        <taxon>Brachyura</taxon>
        <taxon>Eubrachyura</taxon>
        <taxon>Portunoidea</taxon>
        <taxon>Portunidae</taxon>
        <taxon>Portuninae</taxon>
        <taxon>Portunus</taxon>
    </lineage>
</organism>
<keyword evidence="2" id="KW-1185">Reference proteome</keyword>
<dbReference type="EMBL" id="VSRR010003495">
    <property type="protein sequence ID" value="MPC36353.1"/>
    <property type="molecule type" value="Genomic_DNA"/>
</dbReference>
<dbReference type="Proteomes" id="UP000324222">
    <property type="component" value="Unassembled WGS sequence"/>
</dbReference>
<evidence type="ECO:0000313" key="1">
    <source>
        <dbReference type="EMBL" id="MPC36353.1"/>
    </source>
</evidence>
<gene>
    <name evidence="1" type="ORF">E2C01_029809</name>
</gene>
<evidence type="ECO:0000313" key="2">
    <source>
        <dbReference type="Proteomes" id="UP000324222"/>
    </source>
</evidence>
<comment type="caution">
    <text evidence="1">The sequence shown here is derived from an EMBL/GenBank/DDBJ whole genome shotgun (WGS) entry which is preliminary data.</text>
</comment>
<accession>A0A5B7ETX4</accession>
<name>A0A5B7ETX4_PORTR</name>
<dbReference type="AlphaFoldDB" id="A0A5B7ETX4"/>
<sequence length="77" mass="8421">MNHRAPVLPLESETETTCLTFTPTYHYGPSTSTTLSTTIHHCSLNHYRHPALLSPTLSTSLTTITTLTTACTSDCLQ</sequence>